<evidence type="ECO:0000313" key="2">
    <source>
        <dbReference type="Proteomes" id="UP001320706"/>
    </source>
</evidence>
<protein>
    <submittedName>
        <fullName evidence="1">Uncharacterized protein</fullName>
    </submittedName>
</protein>
<reference evidence="1" key="1">
    <citation type="submission" date="2024-02" db="EMBL/GenBank/DDBJ databases">
        <title>Metagenome Assembled Genome of Zalaria obscura JY119.</title>
        <authorList>
            <person name="Vighnesh L."/>
            <person name="Jagadeeshwari U."/>
            <person name="Venkata Ramana C."/>
            <person name="Sasikala C."/>
        </authorList>
    </citation>
    <scope>NUCLEOTIDE SEQUENCE</scope>
    <source>
        <strain evidence="1">JY119</strain>
    </source>
</reference>
<sequence>MDVIGQPEPVCATMARTWQRHSNESREQDRISQELDYNLHGLRPARETAIQALKADRRRPFSPHTAQLILQDRRDHLARDSEEQERKRVAARKQKSYDNIKKREAEIHDRINRKDADRRTRLHHPRRPPRRHGWRNLPVRTSTRNETRNGGKGARDNGREQGILLDEGPDQQASCFGSRRRKGAQVRTGQCPGRQPPEPTRESCWRRWRRRYSAIHWPLSSVLKLCGRG</sequence>
<comment type="caution">
    <text evidence="1">The sequence shown here is derived from an EMBL/GenBank/DDBJ whole genome shotgun (WGS) entry which is preliminary data.</text>
</comment>
<evidence type="ECO:0000313" key="1">
    <source>
        <dbReference type="EMBL" id="KAK8208954.1"/>
    </source>
</evidence>
<keyword evidence="2" id="KW-1185">Reference proteome</keyword>
<dbReference type="Proteomes" id="UP001320706">
    <property type="component" value="Unassembled WGS sequence"/>
</dbReference>
<dbReference type="EMBL" id="JAMKPW020000018">
    <property type="protein sequence ID" value="KAK8208954.1"/>
    <property type="molecule type" value="Genomic_DNA"/>
</dbReference>
<accession>A0ACC3SD26</accession>
<gene>
    <name evidence="1" type="ORF">M8818_003917</name>
</gene>
<name>A0ACC3SD26_9PEZI</name>
<organism evidence="1 2">
    <name type="scientific">Zalaria obscura</name>
    <dbReference type="NCBI Taxonomy" id="2024903"/>
    <lineage>
        <taxon>Eukaryota</taxon>
        <taxon>Fungi</taxon>
        <taxon>Dikarya</taxon>
        <taxon>Ascomycota</taxon>
        <taxon>Pezizomycotina</taxon>
        <taxon>Dothideomycetes</taxon>
        <taxon>Dothideomycetidae</taxon>
        <taxon>Dothideales</taxon>
        <taxon>Zalariaceae</taxon>
        <taxon>Zalaria</taxon>
    </lineage>
</organism>
<proteinExistence type="predicted"/>